<keyword evidence="4" id="KW-1185">Reference proteome</keyword>
<evidence type="ECO:0000313" key="3">
    <source>
        <dbReference type="Proteomes" id="UP001138672"/>
    </source>
</evidence>
<evidence type="ECO:0000313" key="1">
    <source>
        <dbReference type="EMBL" id="MBP1838843.1"/>
    </source>
</evidence>
<reference evidence="1" key="1">
    <citation type="submission" date="2021-03" db="EMBL/GenBank/DDBJ databases">
        <title>Genomic Encyclopedia of Type Strains, Phase IV (KMG-IV): sequencing the most valuable type-strain genomes for metagenomic binning, comparative biology and taxonomic classification.</title>
        <authorList>
            <person name="Goeker M."/>
        </authorList>
    </citation>
    <scope>NUCLEOTIDE SEQUENCE</scope>
    <source>
        <strain evidence="1">DSM 15523</strain>
        <strain evidence="2 4">DSM 16476</strain>
    </source>
</reference>
<sequence>MVWRGLKEHYIEAYKDIDPEKIKQLEAVDLDIDVLTKDCKDAQ</sequence>
<accession>A0A9X0YJ53</accession>
<dbReference type="Proteomes" id="UP001138672">
    <property type="component" value="Unassembled WGS sequence"/>
</dbReference>
<dbReference type="Proteomes" id="UP001231587">
    <property type="component" value="Unassembled WGS sequence"/>
</dbReference>
<name>A0A9X0YJ53_9FLAO</name>
<proteinExistence type="predicted"/>
<dbReference type="EMBL" id="JAGGJQ010000002">
    <property type="protein sequence ID" value="MBP1838843.1"/>
    <property type="molecule type" value="Genomic_DNA"/>
</dbReference>
<evidence type="ECO:0000313" key="2">
    <source>
        <dbReference type="EMBL" id="MDQ0333620.1"/>
    </source>
</evidence>
<dbReference type="RefSeq" id="WP_262487294.1">
    <property type="nucleotide sequence ID" value="NZ_JAGGJQ010000002.1"/>
</dbReference>
<evidence type="ECO:0000313" key="4">
    <source>
        <dbReference type="Proteomes" id="UP001231587"/>
    </source>
</evidence>
<comment type="caution">
    <text evidence="1">The sequence shown here is derived from an EMBL/GenBank/DDBJ whole genome shotgun (WGS) entry which is preliminary data.</text>
</comment>
<protein>
    <submittedName>
        <fullName evidence="1">Uncharacterized protein</fullName>
    </submittedName>
</protein>
<organism evidence="1 3">
    <name type="scientific">Formosa algae</name>
    <dbReference type="NCBI Taxonomy" id="225843"/>
    <lineage>
        <taxon>Bacteria</taxon>
        <taxon>Pseudomonadati</taxon>
        <taxon>Bacteroidota</taxon>
        <taxon>Flavobacteriia</taxon>
        <taxon>Flavobacteriales</taxon>
        <taxon>Flavobacteriaceae</taxon>
        <taxon>Formosa</taxon>
    </lineage>
</organism>
<gene>
    <name evidence="1" type="ORF">J2Z56_000749</name>
    <name evidence="2" type="ORF">J2Z57_000042</name>
</gene>
<dbReference type="EMBL" id="JAUSUU010000001">
    <property type="protein sequence ID" value="MDQ0333620.1"/>
    <property type="molecule type" value="Genomic_DNA"/>
</dbReference>
<dbReference type="AlphaFoldDB" id="A0A9X0YJ53"/>